<dbReference type="InterPro" id="IPR011330">
    <property type="entry name" value="Glyco_hydro/deAcase_b/a-brl"/>
</dbReference>
<dbReference type="GO" id="GO:0016020">
    <property type="term" value="C:membrane"/>
    <property type="evidence" value="ECO:0007669"/>
    <property type="project" value="TreeGrafter"/>
</dbReference>
<dbReference type="InterPro" id="IPR002509">
    <property type="entry name" value="NODB_dom"/>
</dbReference>
<feature type="domain" description="NodB homology" evidence="5">
    <location>
        <begin position="131"/>
        <end position="332"/>
    </location>
</feature>
<dbReference type="InterPro" id="IPR050248">
    <property type="entry name" value="Polysacc_deacetylase_ArnD"/>
</dbReference>
<dbReference type="EMBL" id="MJIH01000001">
    <property type="protein sequence ID" value="OLR65608.1"/>
    <property type="molecule type" value="Genomic_DNA"/>
</dbReference>
<dbReference type="CDD" id="cd10944">
    <property type="entry name" value="CE4_SmPgdA_like"/>
    <property type="match status" value="1"/>
</dbReference>
<dbReference type="PANTHER" id="PTHR10587">
    <property type="entry name" value="GLYCOSYL TRANSFERASE-RELATED"/>
    <property type="match status" value="1"/>
</dbReference>
<accession>A0A1U7M1X1</accession>
<proteinExistence type="predicted"/>
<protein>
    <submittedName>
        <fullName evidence="6">Polysaccharide deacetylase</fullName>
    </submittedName>
</protein>
<dbReference type="Pfam" id="PF01522">
    <property type="entry name" value="Polysacc_deac_1"/>
    <property type="match status" value="1"/>
</dbReference>
<keyword evidence="4" id="KW-1133">Transmembrane helix</keyword>
<evidence type="ECO:0000256" key="4">
    <source>
        <dbReference type="SAM" id="Phobius"/>
    </source>
</evidence>
<dbReference type="STRING" id="1465756.BIV18_08835"/>
<dbReference type="PROSITE" id="PS51677">
    <property type="entry name" value="NODB"/>
    <property type="match status" value="1"/>
</dbReference>
<evidence type="ECO:0000313" key="6">
    <source>
        <dbReference type="EMBL" id="OLR65608.1"/>
    </source>
</evidence>
<gene>
    <name evidence="6" type="ORF">BIV18_08835</name>
</gene>
<keyword evidence="1" id="KW-0479">Metal-binding</keyword>
<dbReference type="AlphaFoldDB" id="A0A1U7M1X1"/>
<dbReference type="GO" id="GO:0005975">
    <property type="term" value="P:carbohydrate metabolic process"/>
    <property type="evidence" value="ECO:0007669"/>
    <property type="project" value="InterPro"/>
</dbReference>
<dbReference type="Gene3D" id="3.20.20.370">
    <property type="entry name" value="Glycoside hydrolase/deacetylase"/>
    <property type="match status" value="1"/>
</dbReference>
<evidence type="ECO:0000256" key="2">
    <source>
        <dbReference type="ARBA" id="ARBA00022801"/>
    </source>
</evidence>
<dbReference type="GO" id="GO:0016810">
    <property type="term" value="F:hydrolase activity, acting on carbon-nitrogen (but not peptide) bonds"/>
    <property type="evidence" value="ECO:0007669"/>
    <property type="project" value="InterPro"/>
</dbReference>
<dbReference type="Proteomes" id="UP000187166">
    <property type="component" value="Unassembled WGS sequence"/>
</dbReference>
<evidence type="ECO:0000256" key="1">
    <source>
        <dbReference type="ARBA" id="ARBA00022723"/>
    </source>
</evidence>
<comment type="caution">
    <text evidence="6">The sequence shown here is derived from an EMBL/GenBank/DDBJ whole genome shotgun (WGS) entry which is preliminary data.</text>
</comment>
<dbReference type="SUPFAM" id="SSF88713">
    <property type="entry name" value="Glycoside hydrolase/deacetylase"/>
    <property type="match status" value="1"/>
</dbReference>
<keyword evidence="2" id="KW-0378">Hydrolase</keyword>
<feature type="region of interest" description="Disordered" evidence="3">
    <location>
        <begin position="1"/>
        <end position="20"/>
    </location>
</feature>
<reference evidence="6 7" key="1">
    <citation type="journal article" date="2016" name="Appl. Environ. Microbiol.">
        <title>Function and Phylogeny of Bacterial Butyryl Coenzyme A:Acetate Transferases and Their Diversity in the Proximal Colon of Swine.</title>
        <authorList>
            <person name="Trachsel J."/>
            <person name="Bayles D.O."/>
            <person name="Looft T."/>
            <person name="Levine U.Y."/>
            <person name="Allen H.K."/>
        </authorList>
    </citation>
    <scope>NUCLEOTIDE SEQUENCE [LARGE SCALE GENOMIC DNA]</scope>
    <source>
        <strain evidence="6 7">35-6-1</strain>
    </source>
</reference>
<keyword evidence="4" id="KW-0812">Transmembrane</keyword>
<keyword evidence="7" id="KW-1185">Reference proteome</keyword>
<dbReference type="PANTHER" id="PTHR10587:SF133">
    <property type="entry name" value="CHITIN DEACETYLASE 1-RELATED"/>
    <property type="match status" value="1"/>
</dbReference>
<dbReference type="GO" id="GO:0046872">
    <property type="term" value="F:metal ion binding"/>
    <property type="evidence" value="ECO:0007669"/>
    <property type="project" value="UniProtKB-KW"/>
</dbReference>
<feature type="transmembrane region" description="Helical" evidence="4">
    <location>
        <begin position="26"/>
        <end position="44"/>
    </location>
</feature>
<organism evidence="6 7">
    <name type="scientific">Peptoniphilus porci</name>
    <dbReference type="NCBI Taxonomy" id="2652280"/>
    <lineage>
        <taxon>Bacteria</taxon>
        <taxon>Bacillati</taxon>
        <taxon>Bacillota</taxon>
        <taxon>Tissierellia</taxon>
        <taxon>Tissierellales</taxon>
        <taxon>Peptoniphilaceae</taxon>
        <taxon>Peptoniphilus</taxon>
    </lineage>
</organism>
<evidence type="ECO:0000256" key="3">
    <source>
        <dbReference type="SAM" id="MobiDB-lite"/>
    </source>
</evidence>
<feature type="compositionally biased region" description="Basic residues" evidence="3">
    <location>
        <begin position="10"/>
        <end position="20"/>
    </location>
</feature>
<keyword evidence="4" id="KW-0472">Membrane</keyword>
<evidence type="ECO:0000259" key="5">
    <source>
        <dbReference type="PROSITE" id="PS51677"/>
    </source>
</evidence>
<name>A0A1U7M1X1_9FIRM</name>
<sequence length="335" mass="39036">MTQSNYDARRKQRRQRARRRKRKRQIISISIFIVLIIFVFSRLFSAIKKPKDEAYPALMWYYANEINKDRPKKYYYDPEYISNVALDPLLRIEDEFIVKGSNHLKKADKYAYDAKEIRTYIKKNNYDGDKKIVFLTFDDGPNNTITPQVLDILKKEDVRATFFLVGKSIGDKTAGRVREILRNGNAIATHSFSHDYEYLYPGRVVSPERVYEEIQKTNARLKNILGEDFHSSVFRYPGGEMSWQNTDASNALLESKGIHWIDWNCLVGDAEKKSVRPTTVDGFVNYLDKSLHENKNTKIAVVLAHDATNKQLTVDSLSSIIKYFKDRDYEFGVLK</sequence>
<evidence type="ECO:0000313" key="7">
    <source>
        <dbReference type="Proteomes" id="UP000187166"/>
    </source>
</evidence>